<dbReference type="KEGG" id="dfg:B0537_14750"/>
<dbReference type="Gene3D" id="1.10.10.60">
    <property type="entry name" value="Homeodomain-like"/>
    <property type="match status" value="1"/>
</dbReference>
<dbReference type="OrthoDB" id="13453at2"/>
<dbReference type="EMBL" id="CP019698">
    <property type="protein sequence ID" value="AQS60635.1"/>
    <property type="molecule type" value="Genomic_DNA"/>
</dbReference>
<keyword evidence="3" id="KW-0804">Transcription</keyword>
<dbReference type="Proteomes" id="UP000189464">
    <property type="component" value="Chromosome"/>
</dbReference>
<dbReference type="GO" id="GO:0003677">
    <property type="term" value="F:DNA binding"/>
    <property type="evidence" value="ECO:0007669"/>
    <property type="project" value="UniProtKB-UniRule"/>
</dbReference>
<dbReference type="PANTHER" id="PTHR47506:SF6">
    <property type="entry name" value="HTH-TYPE TRANSCRIPTIONAL REPRESSOR NEMR"/>
    <property type="match status" value="1"/>
</dbReference>
<reference evidence="6 7" key="1">
    <citation type="journal article" date="2016" name="Int. J. Syst. Evol. Microbiol.">
        <title>Desulfotomaculum ferrireducens sp. nov., a moderately thermophilic sulfate-reducing and dissimilatory Fe(III)-reducing bacterium isolated from compost.</title>
        <authorList>
            <person name="Yang G."/>
            <person name="Guo J."/>
            <person name="Zhuang L."/>
            <person name="Yuan Y."/>
            <person name="Zhou S."/>
        </authorList>
    </citation>
    <scope>NUCLEOTIDE SEQUENCE [LARGE SCALE GENOMIC DNA]</scope>
    <source>
        <strain evidence="6 7">GSS09</strain>
    </source>
</reference>
<dbReference type="STRING" id="1833852.B0537_14750"/>
<evidence type="ECO:0000256" key="3">
    <source>
        <dbReference type="ARBA" id="ARBA00023163"/>
    </source>
</evidence>
<evidence type="ECO:0000256" key="2">
    <source>
        <dbReference type="ARBA" id="ARBA00023125"/>
    </source>
</evidence>
<dbReference type="InterPro" id="IPR041612">
    <property type="entry name" value="YfiR_C"/>
</dbReference>
<name>A0A1S6J0T3_9FIRM</name>
<dbReference type="Pfam" id="PF00440">
    <property type="entry name" value="TetR_N"/>
    <property type="match status" value="1"/>
</dbReference>
<organism evidence="6 7">
    <name type="scientific">Desulforamulus ferrireducens</name>
    <dbReference type="NCBI Taxonomy" id="1833852"/>
    <lineage>
        <taxon>Bacteria</taxon>
        <taxon>Bacillati</taxon>
        <taxon>Bacillota</taxon>
        <taxon>Clostridia</taxon>
        <taxon>Eubacteriales</taxon>
        <taxon>Peptococcaceae</taxon>
        <taxon>Desulforamulus</taxon>
    </lineage>
</organism>
<evidence type="ECO:0000313" key="6">
    <source>
        <dbReference type="EMBL" id="AQS60635.1"/>
    </source>
</evidence>
<protein>
    <submittedName>
        <fullName evidence="6">TetR family transcriptional regulator</fullName>
    </submittedName>
</protein>
<gene>
    <name evidence="6" type="ORF">B0537_14750</name>
</gene>
<sequence length="176" mass="20204">MVSGYGGTSVDEIVKASGVSKGGIYWYFKSKEDIFLYLIERWVKEWIAEYLTLIKDTDSTADKLKKYLEHHFAQIDTPISALVLEFLLQAKEQETINKLRNGTENIQRLLVQIMTDAVNKGEFRPLDPLVLTQTFLAMIHGIGMQALIHKIHKDKDMLRKTTYAVLDIFLQGVRNN</sequence>
<proteinExistence type="predicted"/>
<dbReference type="Gene3D" id="1.10.357.10">
    <property type="entry name" value="Tetracycline Repressor, domain 2"/>
    <property type="match status" value="1"/>
</dbReference>
<accession>A0A1S6J0T3</accession>
<evidence type="ECO:0000256" key="4">
    <source>
        <dbReference type="PROSITE-ProRule" id="PRU00335"/>
    </source>
</evidence>
<evidence type="ECO:0000313" key="7">
    <source>
        <dbReference type="Proteomes" id="UP000189464"/>
    </source>
</evidence>
<evidence type="ECO:0000259" key="5">
    <source>
        <dbReference type="PROSITE" id="PS50977"/>
    </source>
</evidence>
<dbReference type="SUPFAM" id="SSF46689">
    <property type="entry name" value="Homeodomain-like"/>
    <property type="match status" value="1"/>
</dbReference>
<dbReference type="InterPro" id="IPR001647">
    <property type="entry name" value="HTH_TetR"/>
</dbReference>
<feature type="domain" description="HTH tetR-type" evidence="5">
    <location>
        <begin position="1"/>
        <end position="46"/>
    </location>
</feature>
<evidence type="ECO:0000256" key="1">
    <source>
        <dbReference type="ARBA" id="ARBA00023015"/>
    </source>
</evidence>
<keyword evidence="1" id="KW-0805">Transcription regulation</keyword>
<dbReference type="PROSITE" id="PS01081">
    <property type="entry name" value="HTH_TETR_1"/>
    <property type="match status" value="1"/>
</dbReference>
<dbReference type="PROSITE" id="PS50977">
    <property type="entry name" value="HTH_TETR_2"/>
    <property type="match status" value="1"/>
</dbReference>
<dbReference type="SUPFAM" id="SSF48498">
    <property type="entry name" value="Tetracyclin repressor-like, C-terminal domain"/>
    <property type="match status" value="1"/>
</dbReference>
<dbReference type="InterPro" id="IPR009057">
    <property type="entry name" value="Homeodomain-like_sf"/>
</dbReference>
<dbReference type="InterPro" id="IPR036271">
    <property type="entry name" value="Tet_transcr_reg_TetR-rel_C_sf"/>
</dbReference>
<dbReference type="AlphaFoldDB" id="A0A1S6J0T3"/>
<dbReference type="PANTHER" id="PTHR47506">
    <property type="entry name" value="TRANSCRIPTIONAL REGULATORY PROTEIN"/>
    <property type="match status" value="1"/>
</dbReference>
<keyword evidence="7" id="KW-1185">Reference proteome</keyword>
<dbReference type="InterPro" id="IPR023772">
    <property type="entry name" value="DNA-bd_HTH_TetR-type_CS"/>
</dbReference>
<dbReference type="Pfam" id="PF17922">
    <property type="entry name" value="TetR_C_17"/>
    <property type="match status" value="1"/>
</dbReference>
<feature type="DNA-binding region" description="H-T-H motif" evidence="4">
    <location>
        <begin position="9"/>
        <end position="28"/>
    </location>
</feature>
<keyword evidence="2 4" id="KW-0238">DNA-binding</keyword>